<dbReference type="SUPFAM" id="SSF63999">
    <property type="entry name" value="Thiamin pyrophosphokinase, catalytic domain"/>
    <property type="match status" value="1"/>
</dbReference>
<gene>
    <name evidence="6" type="ORF">G443_001844</name>
</gene>
<organism evidence="6 7">
    <name type="scientific">Actinoalloteichus caeruleus DSM 43889</name>
    <dbReference type="NCBI Taxonomy" id="1120930"/>
    <lineage>
        <taxon>Bacteria</taxon>
        <taxon>Bacillati</taxon>
        <taxon>Actinomycetota</taxon>
        <taxon>Actinomycetes</taxon>
        <taxon>Pseudonocardiales</taxon>
        <taxon>Pseudonocardiaceae</taxon>
        <taxon>Actinoalloteichus</taxon>
        <taxon>Actinoalloteichus cyanogriseus</taxon>
    </lineage>
</organism>
<sequence>MRITGLLKRRKQELPGVIGTARVGGPEPELLRRLSPGDVVVLDHVDLDRRTVDRIVAADAAAVVNAAPSISGRFPVLGPERLLRAGVVLVDGAGPEVLRAVRDGARVRVHEGAVYEGERELARGTCQTADTVADQLVEARTGMVAQLEAFSADVVEFLRQERALFLEGVGFPELDLDLHGAHVLVVAANGDADGHLRSLRGYLREHRPRLVGVEGGADLLARAGYPPDLIVGDPATISQDTLRCGAPVVVPAHHDGYAPALDRLHDLGVEASGVASGANPEDLALLLVDHQGAAVVTTVGFGGSLEEFLDRGRTESRPSMVVTRLKLGAKYVDARTVAAVHRRGVPAWALVALLGVAVVVLLAALLLSGVAGVYLAELGAVGGEVLSWLGGVVA</sequence>
<proteinExistence type="predicted"/>
<dbReference type="NCBIfam" id="NF040608">
    <property type="entry name" value="division_SteA"/>
    <property type="match status" value="1"/>
</dbReference>
<evidence type="ECO:0000256" key="3">
    <source>
        <dbReference type="ARBA" id="ARBA00022777"/>
    </source>
</evidence>
<comment type="caution">
    <text evidence="6">The sequence shown here is derived from an EMBL/GenBank/DDBJ whole genome shotgun (WGS) entry which is preliminary data.</text>
</comment>
<keyword evidence="5" id="KW-1133">Transmembrane helix</keyword>
<dbReference type="InterPro" id="IPR036759">
    <property type="entry name" value="TPK_catalytic_sf"/>
</dbReference>
<accession>A0ABT1JH97</accession>
<feature type="transmembrane region" description="Helical" evidence="5">
    <location>
        <begin position="348"/>
        <end position="376"/>
    </location>
</feature>
<evidence type="ECO:0000256" key="1">
    <source>
        <dbReference type="ARBA" id="ARBA00022679"/>
    </source>
</evidence>
<keyword evidence="4" id="KW-0067">ATP-binding</keyword>
<protein>
    <submittedName>
        <fullName evidence="6">Membrane-anchored protein</fullName>
    </submittedName>
</protein>
<dbReference type="Proteomes" id="UP000791080">
    <property type="component" value="Unassembled WGS sequence"/>
</dbReference>
<keyword evidence="1" id="KW-0808">Transferase</keyword>
<evidence type="ECO:0000256" key="2">
    <source>
        <dbReference type="ARBA" id="ARBA00022741"/>
    </source>
</evidence>
<keyword evidence="5" id="KW-0812">Transmembrane</keyword>
<reference evidence="6 7" key="1">
    <citation type="submission" date="2013-07" db="EMBL/GenBank/DDBJ databases">
        <authorList>
            <consortium name="DOE Joint Genome Institute"/>
            <person name="Reeve W."/>
            <person name="Huntemann M."/>
            <person name="Han J."/>
            <person name="Chen A."/>
            <person name="Kyrpides N."/>
            <person name="Mavromatis K."/>
            <person name="Markowitz V."/>
            <person name="Palaniappan K."/>
            <person name="Ivanova N."/>
            <person name="Schaumberg A."/>
            <person name="Pati A."/>
            <person name="Liolios K."/>
            <person name="Nordberg H.P."/>
            <person name="Cantor M.N."/>
            <person name="Hua S.X."/>
            <person name="Woyke T."/>
        </authorList>
    </citation>
    <scope>NUCLEOTIDE SEQUENCE [LARGE SCALE GENOMIC DNA]</scope>
    <source>
        <strain evidence="6 7">DSM 43889</strain>
    </source>
</reference>
<keyword evidence="3" id="KW-0418">Kinase</keyword>
<evidence type="ECO:0000313" key="7">
    <source>
        <dbReference type="Proteomes" id="UP000791080"/>
    </source>
</evidence>
<dbReference type="EMBL" id="AUBJ02000001">
    <property type="protein sequence ID" value="MCP2331574.1"/>
    <property type="molecule type" value="Genomic_DNA"/>
</dbReference>
<keyword evidence="5" id="KW-0472">Membrane</keyword>
<name>A0ABT1JH97_ACTCY</name>
<reference evidence="6 7" key="2">
    <citation type="submission" date="2022-06" db="EMBL/GenBank/DDBJ databases">
        <title>Genomic Encyclopedia of Type Strains, Phase I: the one thousand microbial genomes (KMG-I) project.</title>
        <authorList>
            <person name="Kyrpides N."/>
        </authorList>
    </citation>
    <scope>NUCLEOTIDE SEQUENCE [LARGE SCALE GENOMIC DNA]</scope>
    <source>
        <strain evidence="6 7">DSM 43889</strain>
    </source>
</reference>
<evidence type="ECO:0000313" key="6">
    <source>
        <dbReference type="EMBL" id="MCP2331574.1"/>
    </source>
</evidence>
<dbReference type="RefSeq" id="WP_026418983.1">
    <property type="nucleotide sequence ID" value="NZ_AUBJ02000001.1"/>
</dbReference>
<dbReference type="InterPro" id="IPR047795">
    <property type="entry name" value="Put_SteA-like"/>
</dbReference>
<keyword evidence="2" id="KW-0547">Nucleotide-binding</keyword>
<evidence type="ECO:0000256" key="4">
    <source>
        <dbReference type="ARBA" id="ARBA00022840"/>
    </source>
</evidence>
<evidence type="ECO:0000256" key="5">
    <source>
        <dbReference type="SAM" id="Phobius"/>
    </source>
</evidence>
<keyword evidence="7" id="KW-1185">Reference proteome</keyword>